<dbReference type="RefSeq" id="WP_134116072.1">
    <property type="nucleotide sequence ID" value="NZ_SOEG01000008.1"/>
</dbReference>
<protein>
    <recommendedName>
        <fullName evidence="1">Putative phage metallopeptidase domain-containing protein</fullName>
    </recommendedName>
</protein>
<dbReference type="Proteomes" id="UP000295832">
    <property type="component" value="Unassembled WGS sequence"/>
</dbReference>
<evidence type="ECO:0000313" key="3">
    <source>
        <dbReference type="Proteomes" id="UP000295832"/>
    </source>
</evidence>
<reference evidence="2 3" key="1">
    <citation type="submission" date="2019-03" db="EMBL/GenBank/DDBJ databases">
        <title>Subsurface microbial communities from deep shales in Ohio and West Virginia, USA.</title>
        <authorList>
            <person name="Wrighton K."/>
        </authorList>
    </citation>
    <scope>NUCLEOTIDE SEQUENCE [LARGE SCALE GENOMIC DNA]</scope>
    <source>
        <strain evidence="2 3">MSL 6dP</strain>
    </source>
</reference>
<comment type="caution">
    <text evidence="2">The sequence shown here is derived from an EMBL/GenBank/DDBJ whole genome shotgun (WGS) entry which is preliminary data.</text>
</comment>
<feature type="domain" description="Putative phage metallopeptidase" evidence="1">
    <location>
        <begin position="11"/>
        <end position="100"/>
    </location>
</feature>
<dbReference type="Pfam" id="PF18894">
    <property type="entry name" value="PhageMetallopep"/>
    <property type="match status" value="1"/>
</dbReference>
<sequence length="187" mass="21477">MADYMKDGVDQIEVVAQKVIKKHFNKLANIKVGYRFTDKLKQSKGRVIHADVKKVPGIWQSFIDKDLILIVAEDDWNKSDGRTREAMIHEGFCQIYLEPKPVGDGYPKQIGKDLYQLSNGEKVQGIRVAKEAEEELSDYKISIVAYDERVISKNVQAYGCWKQSQKGLKQTFVQTRMFKNESLKMAN</sequence>
<proteinExistence type="predicted"/>
<evidence type="ECO:0000259" key="1">
    <source>
        <dbReference type="Pfam" id="PF18894"/>
    </source>
</evidence>
<keyword evidence="3" id="KW-1185">Reference proteome</keyword>
<dbReference type="EMBL" id="SOEG01000008">
    <property type="protein sequence ID" value="TDX52157.1"/>
    <property type="molecule type" value="Genomic_DNA"/>
</dbReference>
<name>A0A4R8GZH8_9FIRM</name>
<dbReference type="AlphaFoldDB" id="A0A4R8GZH8"/>
<evidence type="ECO:0000313" key="2">
    <source>
        <dbReference type="EMBL" id="TDX52157.1"/>
    </source>
</evidence>
<accession>A0A4R8GZH8</accession>
<organism evidence="2 3">
    <name type="scientific">Orenia marismortui</name>
    <dbReference type="NCBI Taxonomy" id="46469"/>
    <lineage>
        <taxon>Bacteria</taxon>
        <taxon>Bacillati</taxon>
        <taxon>Bacillota</taxon>
        <taxon>Clostridia</taxon>
        <taxon>Halanaerobiales</taxon>
        <taxon>Halobacteroidaceae</taxon>
        <taxon>Orenia</taxon>
    </lineage>
</organism>
<dbReference type="InterPro" id="IPR043998">
    <property type="entry name" value="Put_Metallopep"/>
</dbReference>
<gene>
    <name evidence="2" type="ORF">C7959_10879</name>
</gene>